<organism evidence="6 7">
    <name type="scientific">Armillaria gallica</name>
    <name type="common">Bulbous honey fungus</name>
    <name type="synonym">Armillaria bulbosa</name>
    <dbReference type="NCBI Taxonomy" id="47427"/>
    <lineage>
        <taxon>Eukaryota</taxon>
        <taxon>Fungi</taxon>
        <taxon>Dikarya</taxon>
        <taxon>Basidiomycota</taxon>
        <taxon>Agaricomycotina</taxon>
        <taxon>Agaricomycetes</taxon>
        <taxon>Agaricomycetidae</taxon>
        <taxon>Agaricales</taxon>
        <taxon>Marasmiineae</taxon>
        <taxon>Physalacriaceae</taxon>
        <taxon>Armillaria</taxon>
    </lineage>
</organism>
<dbReference type="GO" id="GO:0000462">
    <property type="term" value="P:maturation of SSU-rRNA from tricistronic rRNA transcript (SSU-rRNA, 5.8S rRNA, LSU-rRNA)"/>
    <property type="evidence" value="ECO:0007669"/>
    <property type="project" value="TreeGrafter"/>
</dbReference>
<reference evidence="7" key="1">
    <citation type="journal article" date="2017" name="Nat. Ecol. Evol.">
        <title>Genome expansion and lineage-specific genetic innovations in the forest pathogenic fungi Armillaria.</title>
        <authorList>
            <person name="Sipos G."/>
            <person name="Prasanna A.N."/>
            <person name="Walter M.C."/>
            <person name="O'Connor E."/>
            <person name="Balint B."/>
            <person name="Krizsan K."/>
            <person name="Kiss B."/>
            <person name="Hess J."/>
            <person name="Varga T."/>
            <person name="Slot J."/>
            <person name="Riley R."/>
            <person name="Boka B."/>
            <person name="Rigling D."/>
            <person name="Barry K."/>
            <person name="Lee J."/>
            <person name="Mihaltcheva S."/>
            <person name="LaButti K."/>
            <person name="Lipzen A."/>
            <person name="Waldron R."/>
            <person name="Moloney N.M."/>
            <person name="Sperisen C."/>
            <person name="Kredics L."/>
            <person name="Vagvoelgyi C."/>
            <person name="Patrignani A."/>
            <person name="Fitzpatrick D."/>
            <person name="Nagy I."/>
            <person name="Doyle S."/>
            <person name="Anderson J.B."/>
            <person name="Grigoriev I.V."/>
            <person name="Gueldener U."/>
            <person name="Muensterkoetter M."/>
            <person name="Nagy L.G."/>
        </authorList>
    </citation>
    <scope>NUCLEOTIDE SEQUENCE [LARGE SCALE GENOMIC DNA]</scope>
    <source>
        <strain evidence="7">Ar21-2</strain>
    </source>
</reference>
<dbReference type="InterPro" id="IPR039223">
    <property type="entry name" value="AATF/Bfr2"/>
</dbReference>
<gene>
    <name evidence="6" type="ORF">ARMGADRAFT_919715</name>
</gene>
<feature type="region of interest" description="Disordered" evidence="3">
    <location>
        <begin position="85"/>
        <end position="178"/>
    </location>
</feature>
<accession>A0A2H3DZP2</accession>
<comment type="similarity">
    <text evidence="1">Belongs to the AATF family.</text>
</comment>
<dbReference type="InParanoid" id="A0A2H3DZP2"/>
<evidence type="ECO:0000259" key="4">
    <source>
        <dbReference type="Pfam" id="PF08164"/>
    </source>
</evidence>
<sequence length="488" mass="54775">MLSAQAYLFPSKSPSWKLPPQVCSVQRQQFLPTVNIGIDFDPEDIQPAVEDDDVQDINPAARDHYVVVGPSTLRLQQDSILDPKYDSVRTSRKQIMEESSQDEDEGEDEEENSVQSDEADEVREDEVENEESPNHGGDNALIQKTSLSASDSQRHVDQDDLSSSLKRGREQDRKKGTAVAQQLSIWNSLLNARIRLQKSVTAANRLPPPSDEGVVGNQSSLTTMLQEAVLLSEDFFDLQQTMLTLESISLQPRKRRRLSSDDSLQEYEAYICEATKVSSDAEHAYHRHALQVLSKWSSKIQAVAPSVLLPSNRNAFSKNSDNSKTVVQLIDENLADTNKMLARTQIWRGKAERLGRALENEGEQEHDSEIFDDTDLYQQLLRDVIDAEKNGADDWLVVQKQKKAKKKVDTKASKGRKIRYEVHEKLQNFMVPVTINGGWHDQQIDELFGSLLGVGFENALDRHGGENDGIGLQNDSEGISESGFRVFG</sequence>
<dbReference type="AlphaFoldDB" id="A0A2H3DZP2"/>
<keyword evidence="7" id="KW-1185">Reference proteome</keyword>
<dbReference type="PANTHER" id="PTHR15565:SF0">
    <property type="entry name" value="PROTEIN AATF"/>
    <property type="match status" value="1"/>
</dbReference>
<dbReference type="PANTHER" id="PTHR15565">
    <property type="entry name" value="AATF PROTEIN APOPTOSIS ANTAGONIZING TRANSCRIPTION FACTOR"/>
    <property type="match status" value="1"/>
</dbReference>
<dbReference type="FunCoup" id="A0A2H3DZP2">
    <property type="interactions" value="564"/>
</dbReference>
<evidence type="ECO:0000256" key="2">
    <source>
        <dbReference type="ARBA" id="ARBA00013850"/>
    </source>
</evidence>
<feature type="domain" description="Apoptosis-antagonizing transcription factor C-terminal" evidence="4">
    <location>
        <begin position="377"/>
        <end position="452"/>
    </location>
</feature>
<name>A0A2H3DZP2_ARMGA</name>
<dbReference type="OMA" id="INFMAPN"/>
<evidence type="ECO:0000256" key="1">
    <source>
        <dbReference type="ARBA" id="ARBA00008966"/>
    </source>
</evidence>
<feature type="compositionally biased region" description="Acidic residues" evidence="3">
    <location>
        <begin position="99"/>
        <end position="131"/>
    </location>
</feature>
<evidence type="ECO:0000259" key="5">
    <source>
        <dbReference type="Pfam" id="PF13339"/>
    </source>
</evidence>
<dbReference type="InterPro" id="IPR012617">
    <property type="entry name" value="AATF_C"/>
</dbReference>
<feature type="compositionally biased region" description="Polar residues" evidence="3">
    <location>
        <begin position="142"/>
        <end position="151"/>
    </location>
</feature>
<dbReference type="GO" id="GO:0005730">
    <property type="term" value="C:nucleolus"/>
    <property type="evidence" value="ECO:0007669"/>
    <property type="project" value="TreeGrafter"/>
</dbReference>
<evidence type="ECO:0000313" key="6">
    <source>
        <dbReference type="EMBL" id="PBK99354.1"/>
    </source>
</evidence>
<dbReference type="OrthoDB" id="5783963at2759"/>
<dbReference type="Pfam" id="PF08164">
    <property type="entry name" value="TRAUB"/>
    <property type="match status" value="1"/>
</dbReference>
<evidence type="ECO:0000313" key="7">
    <source>
        <dbReference type="Proteomes" id="UP000217790"/>
    </source>
</evidence>
<dbReference type="Pfam" id="PF13339">
    <property type="entry name" value="AATF-Che1"/>
    <property type="match status" value="1"/>
</dbReference>
<feature type="domain" description="AATF leucine zipper-containing" evidence="5">
    <location>
        <begin position="172"/>
        <end position="299"/>
    </location>
</feature>
<dbReference type="InterPro" id="IPR025160">
    <property type="entry name" value="AATF"/>
</dbReference>
<dbReference type="Proteomes" id="UP000217790">
    <property type="component" value="Unassembled WGS sequence"/>
</dbReference>
<proteinExistence type="inferred from homology"/>
<dbReference type="STRING" id="47427.A0A2H3DZP2"/>
<evidence type="ECO:0000256" key="3">
    <source>
        <dbReference type="SAM" id="MobiDB-lite"/>
    </source>
</evidence>
<protein>
    <recommendedName>
        <fullName evidence="2">Protein BFR2</fullName>
    </recommendedName>
</protein>
<dbReference type="EMBL" id="KZ293647">
    <property type="protein sequence ID" value="PBK99354.1"/>
    <property type="molecule type" value="Genomic_DNA"/>
</dbReference>